<keyword evidence="3" id="KW-1185">Reference proteome</keyword>
<evidence type="ECO:0000313" key="2">
    <source>
        <dbReference type="EMBL" id="SDL76227.1"/>
    </source>
</evidence>
<protein>
    <recommendedName>
        <fullName evidence="4">DUF3278 domain-containing protein</fullName>
    </recommendedName>
</protein>
<organism evidence="2 3">
    <name type="scientific">Romboutsia lituseburensis DSM 797</name>
    <dbReference type="NCBI Taxonomy" id="1121325"/>
    <lineage>
        <taxon>Bacteria</taxon>
        <taxon>Bacillati</taxon>
        <taxon>Bacillota</taxon>
        <taxon>Clostridia</taxon>
        <taxon>Peptostreptococcales</taxon>
        <taxon>Peptostreptococcaceae</taxon>
        <taxon>Romboutsia</taxon>
    </lineage>
</organism>
<accession>A0A1G9MQP0</accession>
<dbReference type="STRING" id="1121325.SAMN04515677_103309"/>
<feature type="transmembrane region" description="Helical" evidence="1">
    <location>
        <begin position="34"/>
        <end position="52"/>
    </location>
</feature>
<feature type="transmembrane region" description="Helical" evidence="1">
    <location>
        <begin position="139"/>
        <end position="159"/>
    </location>
</feature>
<dbReference type="AlphaFoldDB" id="A0A1G9MQP0"/>
<feature type="transmembrane region" description="Helical" evidence="1">
    <location>
        <begin position="109"/>
        <end position="127"/>
    </location>
</feature>
<dbReference type="EMBL" id="FNGW01000003">
    <property type="protein sequence ID" value="SDL76227.1"/>
    <property type="molecule type" value="Genomic_DNA"/>
</dbReference>
<feature type="transmembrane region" description="Helical" evidence="1">
    <location>
        <begin position="58"/>
        <end position="78"/>
    </location>
</feature>
<reference evidence="2 3" key="1">
    <citation type="submission" date="2016-10" db="EMBL/GenBank/DDBJ databases">
        <authorList>
            <person name="de Groot N.N."/>
        </authorList>
    </citation>
    <scope>NUCLEOTIDE SEQUENCE [LARGE SCALE GENOMIC DNA]</scope>
    <source>
        <strain evidence="2 3">DSM 797</strain>
    </source>
</reference>
<keyword evidence="1" id="KW-0812">Transmembrane</keyword>
<proteinExistence type="predicted"/>
<sequence length="170" mass="19967">MKTLEEKLFKHYIGYLDERDEYQKSIIYNTLAKVNMYSFYLISILMMGSLIFDSINHQFTFGTFALFFIQQFNAYYIFIKIRKSGVDTTEFYDNATYILQLKRLKKQSMMAGIQWGLWMLIMMEYIFPALEGEKIEVGLISFVIWACGGAFFGGTMYLLGKLKLKKVDNN</sequence>
<dbReference type="RefSeq" id="WP_092725001.1">
    <property type="nucleotide sequence ID" value="NZ_FNGW01000003.1"/>
</dbReference>
<dbReference type="Proteomes" id="UP000199068">
    <property type="component" value="Unassembled WGS sequence"/>
</dbReference>
<keyword evidence="1" id="KW-0472">Membrane</keyword>
<evidence type="ECO:0000256" key="1">
    <source>
        <dbReference type="SAM" id="Phobius"/>
    </source>
</evidence>
<keyword evidence="1" id="KW-1133">Transmembrane helix</keyword>
<gene>
    <name evidence="2" type="ORF">SAMN04515677_103309</name>
</gene>
<name>A0A1G9MQP0_9FIRM</name>
<evidence type="ECO:0008006" key="4">
    <source>
        <dbReference type="Google" id="ProtNLM"/>
    </source>
</evidence>
<evidence type="ECO:0000313" key="3">
    <source>
        <dbReference type="Proteomes" id="UP000199068"/>
    </source>
</evidence>